<feature type="compositionally biased region" description="Basic residues" evidence="1">
    <location>
        <begin position="179"/>
        <end position="189"/>
    </location>
</feature>
<dbReference type="AlphaFoldDB" id="A0A1Y1IXC9"/>
<keyword evidence="4" id="KW-1185">Reference proteome</keyword>
<dbReference type="Pfam" id="PF02399">
    <property type="entry name" value="Herpes_ori_bp"/>
    <property type="match status" value="1"/>
</dbReference>
<dbReference type="GO" id="GO:0006260">
    <property type="term" value="P:DNA replication"/>
    <property type="evidence" value="ECO:0007669"/>
    <property type="project" value="InterPro"/>
</dbReference>
<feature type="compositionally biased region" description="Acidic residues" evidence="1">
    <location>
        <begin position="112"/>
        <end position="125"/>
    </location>
</feature>
<feature type="domain" description="Replication origin-binding protein" evidence="2">
    <location>
        <begin position="928"/>
        <end position="1013"/>
    </location>
</feature>
<accession>A0A1Y1IXC9</accession>
<dbReference type="GO" id="GO:0003688">
    <property type="term" value="F:DNA replication origin binding"/>
    <property type="evidence" value="ECO:0007669"/>
    <property type="project" value="InterPro"/>
</dbReference>
<feature type="compositionally biased region" description="Low complexity" evidence="1">
    <location>
        <begin position="99"/>
        <end position="111"/>
    </location>
</feature>
<feature type="compositionally biased region" description="Acidic residues" evidence="1">
    <location>
        <begin position="311"/>
        <end position="328"/>
    </location>
</feature>
<proteinExistence type="predicted"/>
<gene>
    <name evidence="3" type="ORF">KFL_012130020</name>
</gene>
<dbReference type="GO" id="GO:0005524">
    <property type="term" value="F:ATP binding"/>
    <property type="evidence" value="ECO:0007669"/>
    <property type="project" value="InterPro"/>
</dbReference>
<evidence type="ECO:0000313" key="3">
    <source>
        <dbReference type="EMBL" id="GAQ92938.1"/>
    </source>
</evidence>
<feature type="region of interest" description="Disordered" evidence="1">
    <location>
        <begin position="25"/>
        <end position="328"/>
    </location>
</feature>
<protein>
    <recommendedName>
        <fullName evidence="2">Replication origin-binding protein domain-containing protein</fullName>
    </recommendedName>
</protein>
<sequence>MYYNSAPKSRRLTATLLIIGGIEPNPGWGGNEVSDSAAQGRTTLGSDIDRGWPLIPLPSLEEVYGSPPSRQAQSMHSEFEAWRSKARLSEQINGGNQRSATSAASESGSELSDSEDEGEDIEGAEFESVGESADVETSQDREMIDDKSQDEENPVVAQGRIRAALECDSESDVSQLLGRRFKPRARRQTTKAAEARSPPSRSQSFAESDSAGSNGRWAGAQVERQLVPAAMETDSGSDELPALRKRRVLDGAARSLQTRQRRRVLLSSSESSGENGDGRARQSNTAGLDEEVQQSRGNEPVPGDRAASCDDPPEPEDDGCFDESDFGEDVLRPRRATIGQEVAERSGAISVGEGSKAPVDIEVGIGGLSVAAGGDGQGVTQQFLEAPVGELVEPHVVNRAPIVQEAFFRRLWEGEVAVHSEHDGRLLTTRTRLLGTFFFAKRKFTREPIDYRDPKDGPQGCCRRYGEVLGHLVEVRRLCPSREFGSYPNWPTAYPLLRKQRHLEEAIKAGCPCKPYLDLERNGGLPEGETLETVIQAFEAATISIFREDYDIELTPNSFNWLPCDYGPGGKFSLHLVVSTHSPQFVFHSNLAAPADHQGAGHLARELARRLPPQYAELIDQSVYTRNRGIRLPYCSKPATPRSRLIPLDESKPYADACITWLDEHVQIIQVPTSLPDAVVEPRRPRTRPEHFRYQNATTVSAYTAQRCTELVQTLHPTAYRRGSVSASSLNFSWHDRNEPCYSGNIHEGSRDILVIADSKRIAVFAKCDSGRLDAGTGLCCKNLPARYLGPFYADVETWKDGAVEVNMRYLERKPLAAAPMDLQLIRGGVRDLTDMVVLNDVLNKWQAGRYKAALIRSPMDTAKSTTTRAILQEPPRPETALAITYRQTQASDAAGKNPDFAHYGELKTKRGREVGERFIEPLADRELYPRVICQVDSLRGLVGDDSRVPAFDLVILDESESILAHLSADTLSVRTVIIRLIAELLRRARWLICLDGHLGQRTFDFLTLHGIRCSPVIINKHVPRAASPVRVP</sequence>
<feature type="compositionally biased region" description="Basic and acidic residues" evidence="1">
    <location>
        <begin position="138"/>
        <end position="147"/>
    </location>
</feature>
<feature type="compositionally biased region" description="Polar residues" evidence="1">
    <location>
        <begin position="199"/>
        <end position="213"/>
    </location>
</feature>
<evidence type="ECO:0000256" key="1">
    <source>
        <dbReference type="SAM" id="MobiDB-lite"/>
    </source>
</evidence>
<evidence type="ECO:0000313" key="4">
    <source>
        <dbReference type="Proteomes" id="UP000054558"/>
    </source>
</evidence>
<name>A0A1Y1IXC9_KLENI</name>
<reference evidence="3 4" key="1">
    <citation type="journal article" date="2014" name="Nat. Commun.">
        <title>Klebsormidium flaccidum genome reveals primary factors for plant terrestrial adaptation.</title>
        <authorList>
            <person name="Hori K."/>
            <person name="Maruyama F."/>
            <person name="Fujisawa T."/>
            <person name="Togashi T."/>
            <person name="Yamamoto N."/>
            <person name="Seo M."/>
            <person name="Sato S."/>
            <person name="Yamada T."/>
            <person name="Mori H."/>
            <person name="Tajima N."/>
            <person name="Moriyama T."/>
            <person name="Ikeuchi M."/>
            <person name="Watanabe M."/>
            <person name="Wada H."/>
            <person name="Kobayashi K."/>
            <person name="Saito M."/>
            <person name="Masuda T."/>
            <person name="Sasaki-Sekimoto Y."/>
            <person name="Mashiguchi K."/>
            <person name="Awai K."/>
            <person name="Shimojima M."/>
            <person name="Masuda S."/>
            <person name="Iwai M."/>
            <person name="Nobusawa T."/>
            <person name="Narise T."/>
            <person name="Kondo S."/>
            <person name="Saito H."/>
            <person name="Sato R."/>
            <person name="Murakawa M."/>
            <person name="Ihara Y."/>
            <person name="Oshima-Yamada Y."/>
            <person name="Ohtaka K."/>
            <person name="Satoh M."/>
            <person name="Sonobe K."/>
            <person name="Ishii M."/>
            <person name="Ohtani R."/>
            <person name="Kanamori-Sato M."/>
            <person name="Honoki R."/>
            <person name="Miyazaki D."/>
            <person name="Mochizuki H."/>
            <person name="Umetsu J."/>
            <person name="Higashi K."/>
            <person name="Shibata D."/>
            <person name="Kamiya Y."/>
            <person name="Sato N."/>
            <person name="Nakamura Y."/>
            <person name="Tabata S."/>
            <person name="Ida S."/>
            <person name="Kurokawa K."/>
            <person name="Ohta H."/>
        </authorList>
    </citation>
    <scope>NUCLEOTIDE SEQUENCE [LARGE SCALE GENOMIC DNA]</scope>
    <source>
        <strain evidence="3 4">NIES-2285</strain>
    </source>
</reference>
<feature type="compositionally biased region" description="Polar residues" evidence="1">
    <location>
        <begin position="33"/>
        <end position="45"/>
    </location>
</feature>
<dbReference type="Proteomes" id="UP000054558">
    <property type="component" value="Unassembled WGS sequence"/>
</dbReference>
<dbReference type="EMBL" id="DF238162">
    <property type="protein sequence ID" value="GAQ92938.1"/>
    <property type="molecule type" value="Genomic_DNA"/>
</dbReference>
<organism evidence="3 4">
    <name type="scientific">Klebsormidium nitens</name>
    <name type="common">Green alga</name>
    <name type="synonym">Ulothrix nitens</name>
    <dbReference type="NCBI Taxonomy" id="105231"/>
    <lineage>
        <taxon>Eukaryota</taxon>
        <taxon>Viridiplantae</taxon>
        <taxon>Streptophyta</taxon>
        <taxon>Klebsormidiophyceae</taxon>
        <taxon>Klebsormidiales</taxon>
        <taxon>Klebsormidiaceae</taxon>
        <taxon>Klebsormidium</taxon>
    </lineage>
</organism>
<dbReference type="InterPro" id="IPR003450">
    <property type="entry name" value="Replication_origin-bd"/>
</dbReference>
<evidence type="ECO:0000259" key="2">
    <source>
        <dbReference type="Pfam" id="PF02399"/>
    </source>
</evidence>